<reference evidence="1 2" key="1">
    <citation type="journal article" date="2017" name="Antonie Van Leeuwenhoek">
        <title>Rhizobium rhizosphaerae sp. nov., a novel species isolated from rice rhizosphere.</title>
        <authorList>
            <person name="Zhao J.J."/>
            <person name="Zhang J."/>
            <person name="Zhang R.J."/>
            <person name="Zhang C.W."/>
            <person name="Yin H.Q."/>
            <person name="Zhang X.X."/>
        </authorList>
    </citation>
    <scope>NUCLEOTIDE SEQUENCE [LARGE SCALE GENOMIC DNA]</scope>
    <source>
        <strain evidence="1 2">BSs20135</strain>
    </source>
</reference>
<gene>
    <name evidence="1" type="ORF">GARC_0614</name>
</gene>
<dbReference type="Proteomes" id="UP000006327">
    <property type="component" value="Unassembled WGS sequence"/>
</dbReference>
<dbReference type="eggNOG" id="COG0402">
    <property type="taxonomic scope" value="Bacteria"/>
</dbReference>
<protein>
    <submittedName>
        <fullName evidence="1">Uncharacterized protein</fullName>
    </submittedName>
</protein>
<organism evidence="1 2">
    <name type="scientific">Paraglaciecola arctica BSs20135</name>
    <dbReference type="NCBI Taxonomy" id="493475"/>
    <lineage>
        <taxon>Bacteria</taxon>
        <taxon>Pseudomonadati</taxon>
        <taxon>Pseudomonadota</taxon>
        <taxon>Gammaproteobacteria</taxon>
        <taxon>Alteromonadales</taxon>
        <taxon>Alteromonadaceae</taxon>
        <taxon>Paraglaciecola</taxon>
    </lineage>
</organism>
<name>K6Z2A4_9ALTE</name>
<sequence>MLNQTLWLKSSAAIFTANAQNPGNGLVIKDNKIVELVPSGIKPKIAIDS</sequence>
<evidence type="ECO:0000313" key="2">
    <source>
        <dbReference type="Proteomes" id="UP000006327"/>
    </source>
</evidence>
<proteinExistence type="predicted"/>
<dbReference type="STRING" id="493475.GARC_0614"/>
<keyword evidence="2" id="KW-1185">Reference proteome</keyword>
<comment type="caution">
    <text evidence="1">The sequence shown here is derived from an EMBL/GenBank/DDBJ whole genome shotgun (WGS) entry which is preliminary data.</text>
</comment>
<evidence type="ECO:0000313" key="1">
    <source>
        <dbReference type="EMBL" id="GAC17595.1"/>
    </source>
</evidence>
<dbReference type="EMBL" id="BAEO01000008">
    <property type="protein sequence ID" value="GAC17595.1"/>
    <property type="molecule type" value="Genomic_DNA"/>
</dbReference>
<dbReference type="AlphaFoldDB" id="K6Z2A4"/>
<accession>K6Z2A4</accession>